<feature type="non-terminal residue" evidence="1">
    <location>
        <position position="91"/>
    </location>
</feature>
<accession>A0ACC1IYA2</accession>
<dbReference type="Proteomes" id="UP001150603">
    <property type="component" value="Unassembled WGS sequence"/>
</dbReference>
<gene>
    <name evidence="1" type="ORF">FBU59_006978</name>
</gene>
<protein>
    <submittedName>
        <fullName evidence="1">Uncharacterized protein</fullName>
    </submittedName>
</protein>
<organism evidence="1 2">
    <name type="scientific">Linderina macrospora</name>
    <dbReference type="NCBI Taxonomy" id="4868"/>
    <lineage>
        <taxon>Eukaryota</taxon>
        <taxon>Fungi</taxon>
        <taxon>Fungi incertae sedis</taxon>
        <taxon>Zoopagomycota</taxon>
        <taxon>Kickxellomycotina</taxon>
        <taxon>Kickxellomycetes</taxon>
        <taxon>Kickxellales</taxon>
        <taxon>Kickxellaceae</taxon>
        <taxon>Linderina</taxon>
    </lineage>
</organism>
<name>A0ACC1IYA2_9FUNG</name>
<keyword evidence="2" id="KW-1185">Reference proteome</keyword>
<sequence>MPLPHRFTWTINKELRETLFWPCKSGEPKVVLLLIPGNPGVIDLYIEFATALHKRSDDMEIAAISHLGHTRFSDNNGKTIRNSKVYSLQEQ</sequence>
<dbReference type="EMBL" id="JANBPW010006413">
    <property type="protein sequence ID" value="KAJ1930326.1"/>
    <property type="molecule type" value="Genomic_DNA"/>
</dbReference>
<reference evidence="1" key="1">
    <citation type="submission" date="2022-07" db="EMBL/GenBank/DDBJ databases">
        <title>Phylogenomic reconstructions and comparative analyses of Kickxellomycotina fungi.</title>
        <authorList>
            <person name="Reynolds N.K."/>
            <person name="Stajich J.E."/>
            <person name="Barry K."/>
            <person name="Grigoriev I.V."/>
            <person name="Crous P."/>
            <person name="Smith M.E."/>
        </authorList>
    </citation>
    <scope>NUCLEOTIDE SEQUENCE</scope>
    <source>
        <strain evidence="1">NRRL 5244</strain>
    </source>
</reference>
<evidence type="ECO:0000313" key="2">
    <source>
        <dbReference type="Proteomes" id="UP001150603"/>
    </source>
</evidence>
<evidence type="ECO:0000313" key="1">
    <source>
        <dbReference type="EMBL" id="KAJ1930326.1"/>
    </source>
</evidence>
<comment type="caution">
    <text evidence="1">The sequence shown here is derived from an EMBL/GenBank/DDBJ whole genome shotgun (WGS) entry which is preliminary data.</text>
</comment>
<proteinExistence type="predicted"/>